<evidence type="ECO:0000256" key="1">
    <source>
        <dbReference type="ARBA" id="ARBA00009156"/>
    </source>
</evidence>
<evidence type="ECO:0000256" key="2">
    <source>
        <dbReference type="ARBA" id="ARBA00022679"/>
    </source>
</evidence>
<evidence type="ECO:0000256" key="3">
    <source>
        <dbReference type="ARBA" id="ARBA00022777"/>
    </source>
</evidence>
<dbReference type="RefSeq" id="WP_208147916.1">
    <property type="nucleotide sequence ID" value="NZ_JAGETV010000004.1"/>
</dbReference>
<sequence length="537" mass="59412">MKNTTQIHVSHAQIILGIDLGTSGIRAAIVKRPFLQNKEENRFPEQGLDQILFTDSVPFTANNLGATASLRIDQSDCKPQSLSENASVQDPMVWIAALEQLLKQLSMRFDLAKIDAIICDATSSTVMLTDDQGTLLSNALMYNDAQAISAASIIKEVPVEQQTAANGASSSLAKTLYLSQLIDSAKPKLVVHQIDWLNNYFCDFLKDGICYSDQNNLLKFGYDPVSGQYPDWLQNMTREYAPNIILPVVGVPGEALAPITGNMQTTWGFSQNCRVLYGTTDSIAGFFASGAQKKNDAVSSLGSTLAIKQLINVPIFNTESGLYSHKVKDLWLLGGASNGGGKVLLDYYVLPQIIWMDHFLQALWRLQNLEGKRDWLIHFPVLHDCHNLGDYYALSSIGERFPIQDSQMVAILETRPSQSLQSINLENFPIKHFSEVLSSRELSEALKQCFADNLEIILQSAQHFASIVQGLVQIEKKSFELLSKQTGDGKTANLYTVGGGSKNRYWQLLRQVHLENCLQSAFSLDAAYGVTRLANFS</sequence>
<comment type="caution">
    <text evidence="4">The sequence shown here is derived from an EMBL/GenBank/DDBJ whole genome shotgun (WGS) entry which is preliminary data.</text>
</comment>
<dbReference type="EMBL" id="JAGETV010000004">
    <property type="protein sequence ID" value="MBO1926595.1"/>
    <property type="molecule type" value="Genomic_DNA"/>
</dbReference>
<keyword evidence="3" id="KW-0418">Kinase</keyword>
<dbReference type="InterPro" id="IPR043129">
    <property type="entry name" value="ATPase_NBD"/>
</dbReference>
<dbReference type="Proteomes" id="UP000664835">
    <property type="component" value="Unassembled WGS sequence"/>
</dbReference>
<reference evidence="4 5" key="1">
    <citation type="submission" date="2021-03" db="EMBL/GenBank/DDBJ databases">
        <title>Thiomicrorhabdus sp.nov.,novel sulfur-oxidizing bacteria isolated from coastal sediment.</title>
        <authorList>
            <person name="Liu X."/>
        </authorList>
    </citation>
    <scope>NUCLEOTIDE SEQUENCE [LARGE SCALE GENOMIC DNA]</scope>
    <source>
        <strain evidence="4 5">6S2-11</strain>
    </source>
</reference>
<comment type="similarity">
    <text evidence="1">Belongs to the FGGY kinase family.</text>
</comment>
<proteinExistence type="inferred from homology"/>
<dbReference type="SUPFAM" id="SSF53067">
    <property type="entry name" value="Actin-like ATPase domain"/>
    <property type="match status" value="1"/>
</dbReference>
<keyword evidence="2" id="KW-0808">Transferase</keyword>
<dbReference type="PANTHER" id="PTHR10196">
    <property type="entry name" value="SUGAR KINASE"/>
    <property type="match status" value="1"/>
</dbReference>
<dbReference type="PANTHER" id="PTHR10196:SF80">
    <property type="entry name" value="D-RIBULOSE KINASE"/>
    <property type="match status" value="1"/>
</dbReference>
<organism evidence="4 5">
    <name type="scientific">Thiomicrorhabdus marina</name>
    <dbReference type="NCBI Taxonomy" id="2818442"/>
    <lineage>
        <taxon>Bacteria</taxon>
        <taxon>Pseudomonadati</taxon>
        <taxon>Pseudomonadota</taxon>
        <taxon>Gammaproteobacteria</taxon>
        <taxon>Thiotrichales</taxon>
        <taxon>Piscirickettsiaceae</taxon>
        <taxon>Thiomicrorhabdus</taxon>
    </lineage>
</organism>
<evidence type="ECO:0008006" key="6">
    <source>
        <dbReference type="Google" id="ProtNLM"/>
    </source>
</evidence>
<dbReference type="Gene3D" id="3.30.420.40">
    <property type="match status" value="1"/>
</dbReference>
<accession>A0ABS3Q2P3</accession>
<name>A0ABS3Q2P3_9GAMM</name>
<evidence type="ECO:0000313" key="4">
    <source>
        <dbReference type="EMBL" id="MBO1926595.1"/>
    </source>
</evidence>
<protein>
    <recommendedName>
        <fullName evidence="6">Carbohydrate kinase</fullName>
    </recommendedName>
</protein>
<gene>
    <name evidence="4" type="ORF">J3998_03315</name>
</gene>
<keyword evidence="5" id="KW-1185">Reference proteome</keyword>
<evidence type="ECO:0000313" key="5">
    <source>
        <dbReference type="Proteomes" id="UP000664835"/>
    </source>
</evidence>